<evidence type="ECO:0000256" key="3">
    <source>
        <dbReference type="ARBA" id="ARBA00022691"/>
    </source>
</evidence>
<dbReference type="GO" id="GO:0032259">
    <property type="term" value="P:methylation"/>
    <property type="evidence" value="ECO:0007669"/>
    <property type="project" value="UniProtKB-KW"/>
</dbReference>
<dbReference type="OrthoDB" id="3804952at2"/>
<dbReference type="InterPro" id="IPR001077">
    <property type="entry name" value="COMT_C"/>
</dbReference>
<name>A0A2T0LXT7_9ACTN</name>
<keyword evidence="9" id="KW-1185">Reference proteome</keyword>
<keyword evidence="2 8" id="KW-0808">Transferase</keyword>
<dbReference type="AlphaFoldDB" id="A0A2T0LXT7"/>
<dbReference type="Gene3D" id="3.40.50.150">
    <property type="entry name" value="Vaccinia Virus protein VP39"/>
    <property type="match status" value="1"/>
</dbReference>
<evidence type="ECO:0000256" key="2">
    <source>
        <dbReference type="ARBA" id="ARBA00022679"/>
    </source>
</evidence>
<evidence type="ECO:0000259" key="6">
    <source>
        <dbReference type="Pfam" id="PF00891"/>
    </source>
</evidence>
<feature type="region of interest" description="Disordered" evidence="5">
    <location>
        <begin position="1"/>
        <end position="23"/>
    </location>
</feature>
<evidence type="ECO:0000256" key="5">
    <source>
        <dbReference type="SAM" id="MobiDB-lite"/>
    </source>
</evidence>
<dbReference type="RefSeq" id="WP_106252766.1">
    <property type="nucleotide sequence ID" value="NZ_PVNG01000039.1"/>
</dbReference>
<sequence length="368" mass="38812">MSADDRDMPAPPVEGATAAGEIDNGPFAARQQAITTQKAIQQMTGADIWLKALQSFVSLGIADTLDDDEFRTSDDLAKVCQADPQMMDRFLHAMHAYGVMTTDERGRYGLTPLGQDLRPGAAMWAALGVITSPLWQRAGASLAATICTGRPHALNGEATPYPLVAADPGLAGMFATFMSSRTIGLATALAARDFSGTRVADLGGGDGTLLSTILAGDQRLTGILIERTDVAARAATRFAERGLAGRVDVIADDIFADTCPPADVVIAASVLHNWDDASNLRFLSNARQALEKGGPDAELWLVETLLPGPGIHTSGIDLDLRMMTLFAGGRERTLPQYQELLTQAGLTLIGDESLPGGFTLMIAITGSD</sequence>
<dbReference type="PROSITE" id="PS51683">
    <property type="entry name" value="SAM_OMT_II"/>
    <property type="match status" value="1"/>
</dbReference>
<protein>
    <submittedName>
        <fullName evidence="8">Hydroxyneurosporene-O-methyltransferase</fullName>
    </submittedName>
</protein>
<evidence type="ECO:0000259" key="7">
    <source>
        <dbReference type="Pfam" id="PF08100"/>
    </source>
</evidence>
<proteinExistence type="predicted"/>
<dbReference type="InterPro" id="IPR012967">
    <property type="entry name" value="COMT_dimerisation"/>
</dbReference>
<dbReference type="InterPro" id="IPR036388">
    <property type="entry name" value="WH-like_DNA-bd_sf"/>
</dbReference>
<accession>A0A2T0LXT7</accession>
<dbReference type="Pfam" id="PF00891">
    <property type="entry name" value="Methyltransf_2"/>
    <property type="match status" value="1"/>
</dbReference>
<keyword evidence="3" id="KW-0949">S-adenosyl-L-methionine</keyword>
<dbReference type="InterPro" id="IPR029063">
    <property type="entry name" value="SAM-dependent_MTases_sf"/>
</dbReference>
<dbReference type="InterPro" id="IPR036390">
    <property type="entry name" value="WH_DNA-bd_sf"/>
</dbReference>
<dbReference type="InterPro" id="IPR016461">
    <property type="entry name" value="COMT-like"/>
</dbReference>
<gene>
    <name evidence="8" type="ORF">B0I32_13921</name>
</gene>
<feature type="domain" description="O-methyltransferase C-terminal" evidence="6">
    <location>
        <begin position="160"/>
        <end position="346"/>
    </location>
</feature>
<comment type="caution">
    <text evidence="8">The sequence shown here is derived from an EMBL/GenBank/DDBJ whole genome shotgun (WGS) entry which is preliminary data.</text>
</comment>
<feature type="domain" description="O-methyltransferase dimerisation" evidence="7">
    <location>
        <begin position="51"/>
        <end position="115"/>
    </location>
</feature>
<dbReference type="PIRSF" id="PIRSF005739">
    <property type="entry name" value="O-mtase"/>
    <property type="match status" value="1"/>
</dbReference>
<dbReference type="Gene3D" id="1.10.10.10">
    <property type="entry name" value="Winged helix-like DNA-binding domain superfamily/Winged helix DNA-binding domain"/>
    <property type="match status" value="1"/>
</dbReference>
<dbReference type="SUPFAM" id="SSF53335">
    <property type="entry name" value="S-adenosyl-L-methionine-dependent methyltransferases"/>
    <property type="match status" value="1"/>
</dbReference>
<feature type="active site" description="Proton acceptor" evidence="4">
    <location>
        <position position="272"/>
    </location>
</feature>
<dbReference type="GO" id="GO:0046983">
    <property type="term" value="F:protein dimerization activity"/>
    <property type="evidence" value="ECO:0007669"/>
    <property type="project" value="InterPro"/>
</dbReference>
<organism evidence="8 9">
    <name type="scientific">Nonomuraea fuscirosea</name>
    <dbReference type="NCBI Taxonomy" id="1291556"/>
    <lineage>
        <taxon>Bacteria</taxon>
        <taxon>Bacillati</taxon>
        <taxon>Actinomycetota</taxon>
        <taxon>Actinomycetes</taxon>
        <taxon>Streptosporangiales</taxon>
        <taxon>Streptosporangiaceae</taxon>
        <taxon>Nonomuraea</taxon>
    </lineage>
</organism>
<evidence type="ECO:0000256" key="4">
    <source>
        <dbReference type="PIRSR" id="PIRSR005739-1"/>
    </source>
</evidence>
<dbReference type="PANTHER" id="PTHR43712:SF2">
    <property type="entry name" value="O-METHYLTRANSFERASE CICE"/>
    <property type="match status" value="1"/>
</dbReference>
<dbReference type="Gene3D" id="1.10.287.1350">
    <property type="match status" value="1"/>
</dbReference>
<evidence type="ECO:0000313" key="8">
    <source>
        <dbReference type="EMBL" id="PRX48928.1"/>
    </source>
</evidence>
<dbReference type="SUPFAM" id="SSF46785">
    <property type="entry name" value="Winged helix' DNA-binding domain"/>
    <property type="match status" value="1"/>
</dbReference>
<dbReference type="EMBL" id="PVNG01000039">
    <property type="protein sequence ID" value="PRX48928.1"/>
    <property type="molecule type" value="Genomic_DNA"/>
</dbReference>
<dbReference type="GO" id="GO:0008171">
    <property type="term" value="F:O-methyltransferase activity"/>
    <property type="evidence" value="ECO:0007669"/>
    <property type="project" value="InterPro"/>
</dbReference>
<evidence type="ECO:0000256" key="1">
    <source>
        <dbReference type="ARBA" id="ARBA00022603"/>
    </source>
</evidence>
<reference evidence="8 9" key="1">
    <citation type="submission" date="2018-03" db="EMBL/GenBank/DDBJ databases">
        <title>Genomic Encyclopedia of Type Strains, Phase III (KMG-III): the genomes of soil and plant-associated and newly described type strains.</title>
        <authorList>
            <person name="Whitman W."/>
        </authorList>
    </citation>
    <scope>NUCLEOTIDE SEQUENCE [LARGE SCALE GENOMIC DNA]</scope>
    <source>
        <strain evidence="8 9">CGMCC 4.7104</strain>
    </source>
</reference>
<keyword evidence="1 8" id="KW-0489">Methyltransferase</keyword>
<dbReference type="CDD" id="cd02440">
    <property type="entry name" value="AdoMet_MTases"/>
    <property type="match status" value="1"/>
</dbReference>
<dbReference type="PANTHER" id="PTHR43712">
    <property type="entry name" value="PUTATIVE (AFU_ORTHOLOGUE AFUA_4G14580)-RELATED"/>
    <property type="match status" value="1"/>
</dbReference>
<dbReference type="Pfam" id="PF08100">
    <property type="entry name" value="Dimerisation"/>
    <property type="match status" value="1"/>
</dbReference>
<evidence type="ECO:0000313" key="9">
    <source>
        <dbReference type="Proteomes" id="UP000238312"/>
    </source>
</evidence>
<dbReference type="Proteomes" id="UP000238312">
    <property type="component" value="Unassembled WGS sequence"/>
</dbReference>